<evidence type="ECO:0000313" key="12">
    <source>
        <dbReference type="EMBL" id="OGZ11952.1"/>
    </source>
</evidence>
<feature type="transmembrane region" description="Helical" evidence="10">
    <location>
        <begin position="196"/>
        <end position="214"/>
    </location>
</feature>
<evidence type="ECO:0000256" key="2">
    <source>
        <dbReference type="ARBA" id="ARBA00005745"/>
    </source>
</evidence>
<sequence length="380" mass="42944">MSEIHELKQYFDKAKKHAKNLHGRMSRISFGTTKLSTREQTLFAKRLAFLIKAGVPILESLMILRDQASSPGIARVYERITNDIANGQYLHKSLKRLKGAFGDFAINIIEVGEHSGILSQNLIYLAEELKKKEELRRKILGAMVYPIFITIATLGVTALLTAYIFPKIMPIFTSLHAKLPFSTRALIAVSDYLREWGVLTVIVLVVAGIIFSALHRRVPPVRMWNDRMLLHIPLAGGMAKTYNIVTFCRTVGILLKSGILLSDALRITGDTMRNRVYRRECYRLAEKVEKGEPVSRYLLKHRVLFPPMLSHMVAIGEKTGRLSDVMTYLSELYEAELEDFTKNLSVSIEPILMLVMGLIVGFVAISVITPIYDITQNLPR</sequence>
<feature type="transmembrane region" description="Helical" evidence="10">
    <location>
        <begin position="351"/>
        <end position="372"/>
    </location>
</feature>
<dbReference type="InterPro" id="IPR018076">
    <property type="entry name" value="T2SS_GspF_dom"/>
</dbReference>
<evidence type="ECO:0000256" key="5">
    <source>
        <dbReference type="ARBA" id="ARBA00022519"/>
    </source>
</evidence>
<comment type="similarity">
    <text evidence="2 9">Belongs to the GSP F family.</text>
</comment>
<evidence type="ECO:0000256" key="10">
    <source>
        <dbReference type="SAM" id="Phobius"/>
    </source>
</evidence>
<dbReference type="EMBL" id="MHLO01000027">
    <property type="protein sequence ID" value="OGZ11952.1"/>
    <property type="molecule type" value="Genomic_DNA"/>
</dbReference>
<dbReference type="InterPro" id="IPR001992">
    <property type="entry name" value="T2SS_GspF/T4SS_PilC_CS"/>
</dbReference>
<dbReference type="PRINTS" id="PR00812">
    <property type="entry name" value="BCTERIALGSPF"/>
</dbReference>
<dbReference type="AlphaFoldDB" id="A0A1G2DES8"/>
<dbReference type="PANTHER" id="PTHR30012:SF0">
    <property type="entry name" value="TYPE II SECRETION SYSTEM PROTEIN F-RELATED"/>
    <property type="match status" value="1"/>
</dbReference>
<comment type="subcellular location">
    <subcellularLocation>
        <location evidence="1">Cell inner membrane</location>
        <topology evidence="1">Multi-pass membrane protein</topology>
    </subcellularLocation>
    <subcellularLocation>
        <location evidence="9">Cell membrane</location>
        <topology evidence="9">Multi-pass membrane protein</topology>
    </subcellularLocation>
</comment>
<evidence type="ECO:0000256" key="1">
    <source>
        <dbReference type="ARBA" id="ARBA00004429"/>
    </source>
</evidence>
<dbReference type="PANTHER" id="PTHR30012">
    <property type="entry name" value="GENERAL SECRETION PATHWAY PROTEIN"/>
    <property type="match status" value="1"/>
</dbReference>
<dbReference type="PROSITE" id="PS00874">
    <property type="entry name" value="T2SP_F"/>
    <property type="match status" value="1"/>
</dbReference>
<dbReference type="InterPro" id="IPR042094">
    <property type="entry name" value="T2SS_GspF_sf"/>
</dbReference>
<keyword evidence="5" id="KW-0997">Cell inner membrane</keyword>
<feature type="domain" description="Type II secretion system protein GspF" evidence="11">
    <location>
        <begin position="247"/>
        <end position="370"/>
    </location>
</feature>
<name>A0A1G2DES8_9BACT</name>
<evidence type="ECO:0000256" key="3">
    <source>
        <dbReference type="ARBA" id="ARBA00022448"/>
    </source>
</evidence>
<keyword evidence="3 9" id="KW-0813">Transport</keyword>
<keyword evidence="6 9" id="KW-0812">Transmembrane</keyword>
<dbReference type="Pfam" id="PF00482">
    <property type="entry name" value="T2SSF"/>
    <property type="match status" value="2"/>
</dbReference>
<dbReference type="GO" id="GO:0005886">
    <property type="term" value="C:plasma membrane"/>
    <property type="evidence" value="ECO:0007669"/>
    <property type="project" value="UniProtKB-SubCell"/>
</dbReference>
<dbReference type="FunFam" id="1.20.81.30:FF:000001">
    <property type="entry name" value="Type II secretion system protein F"/>
    <property type="match status" value="2"/>
</dbReference>
<comment type="caution">
    <text evidence="12">The sequence shown here is derived from an EMBL/GenBank/DDBJ whole genome shotgun (WGS) entry which is preliminary data.</text>
</comment>
<dbReference type="GO" id="GO:0009306">
    <property type="term" value="P:protein secretion"/>
    <property type="evidence" value="ECO:0007669"/>
    <property type="project" value="InterPro"/>
</dbReference>
<accession>A0A1G2DES8</accession>
<keyword evidence="4" id="KW-1003">Cell membrane</keyword>
<evidence type="ECO:0000256" key="9">
    <source>
        <dbReference type="RuleBase" id="RU003923"/>
    </source>
</evidence>
<dbReference type="Proteomes" id="UP000178636">
    <property type="component" value="Unassembled WGS sequence"/>
</dbReference>
<evidence type="ECO:0000259" key="11">
    <source>
        <dbReference type="Pfam" id="PF00482"/>
    </source>
</evidence>
<keyword evidence="8 10" id="KW-0472">Membrane</keyword>
<feature type="domain" description="Type II secretion system protein GspF" evidence="11">
    <location>
        <begin position="43"/>
        <end position="166"/>
    </location>
</feature>
<evidence type="ECO:0000256" key="4">
    <source>
        <dbReference type="ARBA" id="ARBA00022475"/>
    </source>
</evidence>
<feature type="transmembrane region" description="Helical" evidence="10">
    <location>
        <begin position="139"/>
        <end position="165"/>
    </location>
</feature>
<dbReference type="InterPro" id="IPR003004">
    <property type="entry name" value="GspF/PilC"/>
</dbReference>
<evidence type="ECO:0000256" key="8">
    <source>
        <dbReference type="ARBA" id="ARBA00023136"/>
    </source>
</evidence>
<evidence type="ECO:0000256" key="6">
    <source>
        <dbReference type="ARBA" id="ARBA00022692"/>
    </source>
</evidence>
<proteinExistence type="inferred from homology"/>
<reference evidence="12 13" key="1">
    <citation type="journal article" date="2016" name="Nat. Commun.">
        <title>Thousands of microbial genomes shed light on interconnected biogeochemical processes in an aquifer system.</title>
        <authorList>
            <person name="Anantharaman K."/>
            <person name="Brown C.T."/>
            <person name="Hug L.A."/>
            <person name="Sharon I."/>
            <person name="Castelle C.J."/>
            <person name="Probst A.J."/>
            <person name="Thomas B.C."/>
            <person name="Singh A."/>
            <person name="Wilkins M.J."/>
            <person name="Karaoz U."/>
            <person name="Brodie E.L."/>
            <person name="Williams K.H."/>
            <person name="Hubbard S.S."/>
            <person name="Banfield J.F."/>
        </authorList>
    </citation>
    <scope>NUCLEOTIDE SEQUENCE [LARGE SCALE GENOMIC DNA]</scope>
</reference>
<dbReference type="Gene3D" id="1.20.81.30">
    <property type="entry name" value="Type II secretion system (T2SS), domain F"/>
    <property type="match status" value="2"/>
</dbReference>
<evidence type="ECO:0000313" key="13">
    <source>
        <dbReference type="Proteomes" id="UP000178636"/>
    </source>
</evidence>
<gene>
    <name evidence="12" type="ORF">A3C93_05940</name>
</gene>
<organism evidence="12 13">
    <name type="scientific">Candidatus Lloydbacteria bacterium RIFCSPHIGHO2_02_FULL_54_17</name>
    <dbReference type="NCBI Taxonomy" id="1798664"/>
    <lineage>
        <taxon>Bacteria</taxon>
        <taxon>Candidatus Lloydiibacteriota</taxon>
    </lineage>
</organism>
<protein>
    <recommendedName>
        <fullName evidence="11">Type II secretion system protein GspF domain-containing protein</fullName>
    </recommendedName>
</protein>
<evidence type="ECO:0000256" key="7">
    <source>
        <dbReference type="ARBA" id="ARBA00022989"/>
    </source>
</evidence>
<keyword evidence="7 10" id="KW-1133">Transmembrane helix</keyword>
<dbReference type="STRING" id="1798664.A3C93_05940"/>